<feature type="domain" description="Zn(2)-C6 fungal-type" evidence="2">
    <location>
        <begin position="10"/>
        <end position="37"/>
    </location>
</feature>
<proteinExistence type="predicted"/>
<dbReference type="InterPro" id="IPR001138">
    <property type="entry name" value="Zn2Cys6_DnaBD"/>
</dbReference>
<dbReference type="CDD" id="cd00067">
    <property type="entry name" value="GAL4"/>
    <property type="match status" value="1"/>
</dbReference>
<dbReference type="SUPFAM" id="SSF57701">
    <property type="entry name" value="Zn2/Cys6 DNA-binding domain"/>
    <property type="match status" value="1"/>
</dbReference>
<dbReference type="InterPro" id="IPR036864">
    <property type="entry name" value="Zn2-C6_fun-type_DNA-bd_sf"/>
</dbReference>
<feature type="compositionally biased region" description="Low complexity" evidence="1">
    <location>
        <begin position="156"/>
        <end position="169"/>
    </location>
</feature>
<dbReference type="PROSITE" id="PS50048">
    <property type="entry name" value="ZN2_CY6_FUNGAL_2"/>
    <property type="match status" value="1"/>
</dbReference>
<reference evidence="3" key="1">
    <citation type="submission" date="2021-02" db="EMBL/GenBank/DDBJ databases">
        <title>Psilocybe cubensis genome.</title>
        <authorList>
            <person name="Mckernan K.J."/>
            <person name="Crawford S."/>
            <person name="Trippe A."/>
            <person name="Kane L.T."/>
            <person name="Mclaughlin S."/>
        </authorList>
    </citation>
    <scope>NUCLEOTIDE SEQUENCE [LARGE SCALE GENOMIC DNA]</scope>
    <source>
        <strain evidence="3">MGC-MH-2018</strain>
    </source>
</reference>
<comment type="caution">
    <text evidence="3">The sequence shown here is derived from an EMBL/GenBank/DDBJ whole genome shotgun (WGS) entry which is preliminary data.</text>
</comment>
<evidence type="ECO:0000313" key="3">
    <source>
        <dbReference type="EMBL" id="KAG5161907.1"/>
    </source>
</evidence>
<evidence type="ECO:0000259" key="2">
    <source>
        <dbReference type="PROSITE" id="PS50048"/>
    </source>
</evidence>
<dbReference type="Gene3D" id="4.10.240.10">
    <property type="entry name" value="Zn(2)-C6 fungal-type DNA-binding domain"/>
    <property type="match status" value="1"/>
</dbReference>
<dbReference type="EMBL" id="JAFIQS010000023">
    <property type="protein sequence ID" value="KAG5161907.1"/>
    <property type="molecule type" value="Genomic_DNA"/>
</dbReference>
<dbReference type="GO" id="GO:0000981">
    <property type="term" value="F:DNA-binding transcription factor activity, RNA polymerase II-specific"/>
    <property type="evidence" value="ECO:0007669"/>
    <property type="project" value="InterPro"/>
</dbReference>
<feature type="region of interest" description="Disordered" evidence="1">
    <location>
        <begin position="99"/>
        <end position="226"/>
    </location>
</feature>
<dbReference type="Pfam" id="PF00172">
    <property type="entry name" value="Zn_clus"/>
    <property type="match status" value="1"/>
</dbReference>
<feature type="compositionally biased region" description="Low complexity" evidence="1">
    <location>
        <begin position="211"/>
        <end position="226"/>
    </location>
</feature>
<name>A0A8H7XJV7_PSICU</name>
<gene>
    <name evidence="3" type="ORF">JR316_013195</name>
</gene>
<sequence length="357" mass="38889">MRSGPMTLECKRRKIKCDRTQPCAPCTRRGEEAGCQWHIVEPVEKYATKAEFDELKARFEQLAAFVQRLMPPPGGQPFFPLGVQAAMPGVAGEAVQLFNSPATSNPMGYPTLMPPPQPPQQQQTYSQHMETSSLASSRYVKPEGAQSPTRHQQHQSVSGPVPSAGSASSGLHSNPPSHPRHRAETSPSTAAATLKSSPLSLSVITSPFNRPEPTSSASSSQPTATEIQSKNFHAQTLMLGERLRPGSEDPVIFFVKTRARMLAEVRPRQALVNIPLLVQICSTITPLQRRRGQSRHRRIIPNRVCSRAGPLITNRSRARCFSLLEKTRGLGRVCTTPLTATDDELGTLVDLLGHGGG</sequence>
<organism evidence="3">
    <name type="scientific">Psilocybe cubensis</name>
    <name type="common">Psychedelic mushroom</name>
    <name type="synonym">Stropharia cubensis</name>
    <dbReference type="NCBI Taxonomy" id="181762"/>
    <lineage>
        <taxon>Eukaryota</taxon>
        <taxon>Fungi</taxon>
        <taxon>Dikarya</taxon>
        <taxon>Basidiomycota</taxon>
        <taxon>Agaricomycotina</taxon>
        <taxon>Agaricomycetes</taxon>
        <taxon>Agaricomycetidae</taxon>
        <taxon>Agaricales</taxon>
        <taxon>Agaricineae</taxon>
        <taxon>Strophariaceae</taxon>
        <taxon>Psilocybe</taxon>
    </lineage>
</organism>
<dbReference type="GO" id="GO:0008270">
    <property type="term" value="F:zinc ion binding"/>
    <property type="evidence" value="ECO:0007669"/>
    <property type="project" value="InterPro"/>
</dbReference>
<protein>
    <recommendedName>
        <fullName evidence="2">Zn(2)-C6 fungal-type domain-containing protein</fullName>
    </recommendedName>
</protein>
<feature type="compositionally biased region" description="Polar residues" evidence="1">
    <location>
        <begin position="124"/>
        <end position="136"/>
    </location>
</feature>
<evidence type="ECO:0000256" key="1">
    <source>
        <dbReference type="SAM" id="MobiDB-lite"/>
    </source>
</evidence>
<accession>A0A8H7XJV7</accession>
<feature type="compositionally biased region" description="Polar residues" evidence="1">
    <location>
        <begin position="185"/>
        <end position="208"/>
    </location>
</feature>
<dbReference type="AlphaFoldDB" id="A0A8H7XJV7"/>